<protein>
    <recommendedName>
        <fullName evidence="10">Elongation of very long chain fatty acids protein</fullName>
        <ecNumber evidence="10">2.3.1.199</ecNumber>
    </recommendedName>
    <alternativeName>
        <fullName evidence="10">Very-long-chain 3-oxoacyl-CoA synthase</fullName>
    </alternativeName>
</protein>
<evidence type="ECO:0000256" key="7">
    <source>
        <dbReference type="ARBA" id="ARBA00023098"/>
    </source>
</evidence>
<evidence type="ECO:0000313" key="11">
    <source>
        <dbReference type="Proteomes" id="UP000515162"/>
    </source>
</evidence>
<feature type="transmembrane region" description="Helical" evidence="10">
    <location>
        <begin position="159"/>
        <end position="179"/>
    </location>
</feature>
<evidence type="ECO:0000256" key="1">
    <source>
        <dbReference type="ARBA" id="ARBA00004141"/>
    </source>
</evidence>
<keyword evidence="11" id="KW-1185">Reference proteome</keyword>
<dbReference type="EC" id="2.3.1.199" evidence="10"/>
<feature type="transmembrane region" description="Helical" evidence="10">
    <location>
        <begin position="223"/>
        <end position="242"/>
    </location>
</feature>
<evidence type="ECO:0000256" key="5">
    <source>
        <dbReference type="ARBA" id="ARBA00022832"/>
    </source>
</evidence>
<keyword evidence="3 10" id="KW-0808">Transferase</keyword>
<keyword evidence="7 10" id="KW-0443">Lipid metabolism</keyword>
<keyword evidence="4 10" id="KW-0812">Transmembrane</keyword>
<evidence type="ECO:0000256" key="8">
    <source>
        <dbReference type="ARBA" id="ARBA00023136"/>
    </source>
</evidence>
<feature type="transmembrane region" description="Helical" evidence="10">
    <location>
        <begin position="15"/>
        <end position="36"/>
    </location>
</feature>
<dbReference type="Proteomes" id="UP000515162">
    <property type="component" value="Chromosome 3R"/>
</dbReference>
<name>A0A6P8K8L2_DROMA</name>
<dbReference type="InterPro" id="IPR030457">
    <property type="entry name" value="ELO_CS"/>
</dbReference>
<keyword evidence="8 10" id="KW-0472">Membrane</keyword>
<sequence>MLEIFRTPYADSKQLPLATGPGPIIIILIGYLLVVFKAGRKFMEHREPYNLRGVLKYYNLFQIVYNIMMLLPGYYFMLVFQPYNFRCMTVLQQNHPLKNWERCISYAYYINKIVDLLDTVFCVLRKKYSQITFLHVFHHVLMPSAGYLIIRFYGYGGQLFFLCSFNVLVHIFMYAYYYAAIEGNTVRWKRYLTLMQMLQFLLMFGHCALTAMQRQCTASQGTLFLVSCSATIMFIMFANFYFQCYLRPKHKKN</sequence>
<reference evidence="12" key="1">
    <citation type="submission" date="2025-08" db="UniProtKB">
        <authorList>
            <consortium name="RefSeq"/>
        </authorList>
    </citation>
    <scope>IDENTIFICATION</scope>
    <source>
        <strain evidence="12">Mau12</strain>
        <tissue evidence="12">Whole Body</tissue>
    </source>
</reference>
<keyword evidence="2 10" id="KW-0444">Lipid biosynthesis</keyword>
<dbReference type="GO" id="GO:0034625">
    <property type="term" value="P:fatty acid elongation, monounsaturated fatty acid"/>
    <property type="evidence" value="ECO:0007669"/>
    <property type="project" value="TreeGrafter"/>
</dbReference>
<dbReference type="PANTHER" id="PTHR11157:SF116">
    <property type="entry name" value="ELONGATION OF VERY LONG CHAIN FATTY ACIDS PROTEIN-RELATED"/>
    <property type="match status" value="1"/>
</dbReference>
<evidence type="ECO:0000256" key="10">
    <source>
        <dbReference type="RuleBase" id="RU361115"/>
    </source>
</evidence>
<keyword evidence="6 10" id="KW-1133">Transmembrane helix</keyword>
<evidence type="ECO:0000256" key="9">
    <source>
        <dbReference type="ARBA" id="ARBA00023160"/>
    </source>
</evidence>
<dbReference type="RefSeq" id="XP_033164697.1">
    <property type="nucleotide sequence ID" value="XM_033308806.1"/>
</dbReference>
<dbReference type="GO" id="GO:0034626">
    <property type="term" value="P:fatty acid elongation, polyunsaturated fatty acid"/>
    <property type="evidence" value="ECO:0007669"/>
    <property type="project" value="TreeGrafter"/>
</dbReference>
<gene>
    <name evidence="12" type="primary">LOC117143900</name>
</gene>
<proteinExistence type="inferred from homology"/>
<dbReference type="InterPro" id="IPR002076">
    <property type="entry name" value="ELO_fam"/>
</dbReference>
<dbReference type="PANTHER" id="PTHR11157">
    <property type="entry name" value="FATTY ACID ACYL TRANSFERASE-RELATED"/>
    <property type="match status" value="1"/>
</dbReference>
<organism evidence="11 12">
    <name type="scientific">Drosophila mauritiana</name>
    <name type="common">Fruit fly</name>
    <dbReference type="NCBI Taxonomy" id="7226"/>
    <lineage>
        <taxon>Eukaryota</taxon>
        <taxon>Metazoa</taxon>
        <taxon>Ecdysozoa</taxon>
        <taxon>Arthropoda</taxon>
        <taxon>Hexapoda</taxon>
        <taxon>Insecta</taxon>
        <taxon>Pterygota</taxon>
        <taxon>Neoptera</taxon>
        <taxon>Endopterygota</taxon>
        <taxon>Diptera</taxon>
        <taxon>Brachycera</taxon>
        <taxon>Muscomorpha</taxon>
        <taxon>Ephydroidea</taxon>
        <taxon>Drosophilidae</taxon>
        <taxon>Drosophila</taxon>
        <taxon>Sophophora</taxon>
    </lineage>
</organism>
<dbReference type="GO" id="GO:0030148">
    <property type="term" value="P:sphingolipid biosynthetic process"/>
    <property type="evidence" value="ECO:0007669"/>
    <property type="project" value="TreeGrafter"/>
</dbReference>
<feature type="transmembrane region" description="Helical" evidence="10">
    <location>
        <begin position="191"/>
        <end position="211"/>
    </location>
</feature>
<comment type="catalytic activity">
    <reaction evidence="10">
        <text>a very-long-chain acyl-CoA + malonyl-CoA + H(+) = a very-long-chain 3-oxoacyl-CoA + CO2 + CoA</text>
        <dbReference type="Rhea" id="RHEA:32727"/>
        <dbReference type="ChEBI" id="CHEBI:15378"/>
        <dbReference type="ChEBI" id="CHEBI:16526"/>
        <dbReference type="ChEBI" id="CHEBI:57287"/>
        <dbReference type="ChEBI" id="CHEBI:57384"/>
        <dbReference type="ChEBI" id="CHEBI:90725"/>
        <dbReference type="ChEBI" id="CHEBI:90736"/>
        <dbReference type="EC" id="2.3.1.199"/>
    </reaction>
</comment>
<evidence type="ECO:0000256" key="3">
    <source>
        <dbReference type="ARBA" id="ARBA00022679"/>
    </source>
</evidence>
<dbReference type="GO" id="GO:0019367">
    <property type="term" value="P:fatty acid elongation, saturated fatty acid"/>
    <property type="evidence" value="ECO:0007669"/>
    <property type="project" value="TreeGrafter"/>
</dbReference>
<keyword evidence="5 10" id="KW-0276">Fatty acid metabolism</keyword>
<dbReference type="GO" id="GO:0042761">
    <property type="term" value="P:very long-chain fatty acid biosynthetic process"/>
    <property type="evidence" value="ECO:0007669"/>
    <property type="project" value="TreeGrafter"/>
</dbReference>
<dbReference type="PROSITE" id="PS01188">
    <property type="entry name" value="ELO"/>
    <property type="match status" value="1"/>
</dbReference>
<dbReference type="Pfam" id="PF01151">
    <property type="entry name" value="ELO"/>
    <property type="match status" value="1"/>
</dbReference>
<evidence type="ECO:0000313" key="12">
    <source>
        <dbReference type="RefSeq" id="XP_033164697.1"/>
    </source>
</evidence>
<keyword evidence="9 10" id="KW-0275">Fatty acid biosynthesis</keyword>
<evidence type="ECO:0000256" key="2">
    <source>
        <dbReference type="ARBA" id="ARBA00022516"/>
    </source>
</evidence>
<accession>A0A6P8K8L2</accession>
<dbReference type="GeneID" id="117143900"/>
<dbReference type="AlphaFoldDB" id="A0A6P8K8L2"/>
<comment type="similarity">
    <text evidence="10">Belongs to the ELO family.</text>
</comment>
<evidence type="ECO:0000256" key="6">
    <source>
        <dbReference type="ARBA" id="ARBA00022989"/>
    </source>
</evidence>
<comment type="subcellular location">
    <subcellularLocation>
        <location evidence="1">Membrane</location>
        <topology evidence="1">Multi-pass membrane protein</topology>
    </subcellularLocation>
</comment>
<dbReference type="GO" id="GO:0005789">
    <property type="term" value="C:endoplasmic reticulum membrane"/>
    <property type="evidence" value="ECO:0007669"/>
    <property type="project" value="TreeGrafter"/>
</dbReference>
<feature type="transmembrane region" description="Helical" evidence="10">
    <location>
        <begin position="57"/>
        <end position="76"/>
    </location>
</feature>
<evidence type="ECO:0000256" key="4">
    <source>
        <dbReference type="ARBA" id="ARBA00022692"/>
    </source>
</evidence>
<dbReference type="GO" id="GO:0009922">
    <property type="term" value="F:fatty acid elongase activity"/>
    <property type="evidence" value="ECO:0007669"/>
    <property type="project" value="UniProtKB-EC"/>
</dbReference>